<comment type="caution">
    <text evidence="1">The sequence shown here is derived from an EMBL/GenBank/DDBJ whole genome shotgun (WGS) entry which is preliminary data.</text>
</comment>
<dbReference type="EMBL" id="JACXWD010000032">
    <property type="protein sequence ID" value="MBD3868465.1"/>
    <property type="molecule type" value="Genomic_DNA"/>
</dbReference>
<name>A0A8J6Y732_9BACT</name>
<sequence length="418" mass="46902">MNSRKFNRIRRLLPAGAFCLVLLGSVWMPVDAAIDEGLPVGPWILTPSVVTGYEYDSNPLFTEGGSASDRVSILTPRLGAFLPVSNSGFRIELEQSYYNYEILDLDDNTVTDISAAVELEFSTSDNLEVAFDRTSGLARSVQAFDEGGEAVFQGDTFDLNQYTMALSRSVSGHRGYRFQVVRRDLVFDPNTTAKFFNYRGWSYSGEYREPVAPGRWIIASVEGRRYDHFRVLSRPGDLFRQEDSRMLFVGLDGKFFSHWNSRVRVGYGDYRFPMADGSDYSGMVGDFSASYRSSGERLLVQIIAAHKPQASFFFNSTYYLNTSSEMTLEYGVRPRLTLGGRANFGHSAYRDPLVNPGDPQEGLIRADRSRTVEVFGRIELTPWIGATVSARSSRRTSNYEGEEYEAKSIFGGLAIGWL</sequence>
<reference evidence="1 2" key="1">
    <citation type="submission" date="2020-08" db="EMBL/GenBank/DDBJ databases">
        <title>Acidobacteriota in marine sediments use diverse sulfur dissimilation pathways.</title>
        <authorList>
            <person name="Wasmund K."/>
        </authorList>
    </citation>
    <scope>NUCLEOTIDE SEQUENCE [LARGE SCALE GENOMIC DNA]</scope>
    <source>
        <strain evidence="1">MAG AM4</strain>
    </source>
</reference>
<protein>
    <submittedName>
        <fullName evidence="1">Outer membrane beta-barrel protein</fullName>
    </submittedName>
</protein>
<proteinExistence type="predicted"/>
<dbReference type="Proteomes" id="UP000648239">
    <property type="component" value="Unassembled WGS sequence"/>
</dbReference>
<dbReference type="AlphaFoldDB" id="A0A8J6Y732"/>
<evidence type="ECO:0000313" key="2">
    <source>
        <dbReference type="Proteomes" id="UP000648239"/>
    </source>
</evidence>
<accession>A0A8J6Y732</accession>
<organism evidence="1 2">
    <name type="scientific">Candidatus Polarisedimenticola svalbardensis</name>
    <dbReference type="NCBI Taxonomy" id="2886004"/>
    <lineage>
        <taxon>Bacteria</taxon>
        <taxon>Pseudomonadati</taxon>
        <taxon>Acidobacteriota</taxon>
        <taxon>Candidatus Polarisedimenticolia</taxon>
        <taxon>Candidatus Polarisedimenticolales</taxon>
        <taxon>Candidatus Polarisedimenticolaceae</taxon>
        <taxon>Candidatus Polarisedimenticola</taxon>
    </lineage>
</organism>
<evidence type="ECO:0000313" key="1">
    <source>
        <dbReference type="EMBL" id="MBD3868465.1"/>
    </source>
</evidence>
<gene>
    <name evidence="1" type="ORF">IFK94_10115</name>
</gene>